<evidence type="ECO:0000259" key="1">
    <source>
        <dbReference type="Pfam" id="PF25273"/>
    </source>
</evidence>
<protein>
    <recommendedName>
        <fullName evidence="1">DUF7869 domain-containing protein</fullName>
    </recommendedName>
</protein>
<dbReference type="Pfam" id="PF25273">
    <property type="entry name" value="DUF7869"/>
    <property type="match status" value="1"/>
</dbReference>
<feature type="non-terminal residue" evidence="2">
    <location>
        <position position="1"/>
    </location>
</feature>
<sequence>TKRATMFMWHEGQAGRGWQEVSSCLLKYIKSLPPTVKKIVAFSDNCGGQNKSALIVKFWSYVVANTEIESIEHRIFVPGHSFMECDQDFAVIENAKKRSEREIFVPEDWHRMVAKASRRFMVVKMEYFDFVSLEGPPLDNYLVKKVSGIQKMTWFRIEKRNP</sequence>
<dbReference type="AlphaFoldDB" id="A0A1B6MV99"/>
<name>A0A1B6MV99_9HEMI</name>
<organism evidence="2">
    <name type="scientific">Graphocephala atropunctata</name>
    <dbReference type="NCBI Taxonomy" id="36148"/>
    <lineage>
        <taxon>Eukaryota</taxon>
        <taxon>Metazoa</taxon>
        <taxon>Ecdysozoa</taxon>
        <taxon>Arthropoda</taxon>
        <taxon>Hexapoda</taxon>
        <taxon>Insecta</taxon>
        <taxon>Pterygota</taxon>
        <taxon>Neoptera</taxon>
        <taxon>Paraneoptera</taxon>
        <taxon>Hemiptera</taxon>
        <taxon>Auchenorrhyncha</taxon>
        <taxon>Membracoidea</taxon>
        <taxon>Cicadellidae</taxon>
        <taxon>Cicadellinae</taxon>
        <taxon>Cicadellini</taxon>
        <taxon>Graphocephala</taxon>
    </lineage>
</organism>
<feature type="domain" description="DUF7869" evidence="1">
    <location>
        <begin position="25"/>
        <end position="160"/>
    </location>
</feature>
<reference evidence="2" key="1">
    <citation type="submission" date="2015-11" db="EMBL/GenBank/DDBJ databases">
        <title>De novo transcriptome assembly of four potential Pierce s Disease insect vectors from Arizona vineyards.</title>
        <authorList>
            <person name="Tassone E.E."/>
        </authorList>
    </citation>
    <scope>NUCLEOTIDE SEQUENCE</scope>
</reference>
<feature type="non-terminal residue" evidence="2">
    <location>
        <position position="162"/>
    </location>
</feature>
<accession>A0A1B6MV99</accession>
<gene>
    <name evidence="2" type="ORF">g.53779</name>
</gene>
<proteinExistence type="predicted"/>
<dbReference type="InterPro" id="IPR057191">
    <property type="entry name" value="DUF7869"/>
</dbReference>
<dbReference type="PANTHER" id="PTHR10773:SF19">
    <property type="match status" value="1"/>
</dbReference>
<dbReference type="PANTHER" id="PTHR10773">
    <property type="entry name" value="DNA-DIRECTED RNA POLYMERASES I, II, AND III SUBUNIT RPABC2"/>
    <property type="match status" value="1"/>
</dbReference>
<dbReference type="EMBL" id="GEBQ01000121">
    <property type="protein sequence ID" value="JAT39856.1"/>
    <property type="molecule type" value="Transcribed_RNA"/>
</dbReference>
<evidence type="ECO:0000313" key="2">
    <source>
        <dbReference type="EMBL" id="JAT39856.1"/>
    </source>
</evidence>